<proteinExistence type="predicted"/>
<keyword evidence="2" id="KW-1185">Reference proteome</keyword>
<dbReference type="EMBL" id="FQXB01000003">
    <property type="protein sequence ID" value="SHH18816.1"/>
    <property type="molecule type" value="Genomic_DNA"/>
</dbReference>
<dbReference type="OrthoDB" id="7650806at2"/>
<gene>
    <name evidence="1" type="ORF">SAMN05444003_2382</name>
</gene>
<dbReference type="AlphaFoldDB" id="A0A1M5QY76"/>
<evidence type="ECO:0008006" key="3">
    <source>
        <dbReference type="Google" id="ProtNLM"/>
    </source>
</evidence>
<dbReference type="STRING" id="1508389.SAMN05444003_2382"/>
<organism evidence="1 2">
    <name type="scientific">Cognatiyoonia sediminum</name>
    <dbReference type="NCBI Taxonomy" id="1508389"/>
    <lineage>
        <taxon>Bacteria</taxon>
        <taxon>Pseudomonadati</taxon>
        <taxon>Pseudomonadota</taxon>
        <taxon>Alphaproteobacteria</taxon>
        <taxon>Rhodobacterales</taxon>
        <taxon>Paracoccaceae</taxon>
        <taxon>Cognatiyoonia</taxon>
    </lineage>
</organism>
<sequence>MHRAIDDVIDAFSNPVLYTEIHAIPTTGRSVYEGYLSSELSDQTDNFPDELIANLKITVRFEANGVNATGRATNFHDENDDALNGSLVLSAGQLDRTGNPNNDATFTVALNGDLEAQNGQIRSIESRLEGDFLGSQQNAIGGKLFGRARKGGSAQNIDGSFIAAR</sequence>
<reference evidence="1 2" key="1">
    <citation type="submission" date="2016-11" db="EMBL/GenBank/DDBJ databases">
        <authorList>
            <person name="Jaros S."/>
            <person name="Januszkiewicz K."/>
            <person name="Wedrychowicz H."/>
        </authorList>
    </citation>
    <scope>NUCLEOTIDE SEQUENCE [LARGE SCALE GENOMIC DNA]</scope>
    <source>
        <strain evidence="1 2">DSM 28715</strain>
    </source>
</reference>
<name>A0A1M5QY76_9RHOB</name>
<evidence type="ECO:0000313" key="2">
    <source>
        <dbReference type="Proteomes" id="UP000184074"/>
    </source>
</evidence>
<protein>
    <recommendedName>
        <fullName evidence="3">Transferrin-binding protein B C-lobe/N-lobe beta barrel domain-containing protein</fullName>
    </recommendedName>
</protein>
<accession>A0A1M5QY76</accession>
<dbReference type="RefSeq" id="WP_131802806.1">
    <property type="nucleotide sequence ID" value="NZ_FQXB01000003.1"/>
</dbReference>
<dbReference type="Proteomes" id="UP000184074">
    <property type="component" value="Unassembled WGS sequence"/>
</dbReference>
<evidence type="ECO:0000313" key="1">
    <source>
        <dbReference type="EMBL" id="SHH18816.1"/>
    </source>
</evidence>